<dbReference type="InterPro" id="IPR005013">
    <property type="entry name" value="DDOST_48_kDa_subunit"/>
</dbReference>
<evidence type="ECO:0000256" key="8">
    <source>
        <dbReference type="ARBA" id="ARBA00023136"/>
    </source>
</evidence>
<evidence type="ECO:0000313" key="14">
    <source>
        <dbReference type="Proteomes" id="UP000030765"/>
    </source>
</evidence>
<evidence type="ECO:0000256" key="4">
    <source>
        <dbReference type="ARBA" id="ARBA00013350"/>
    </source>
</evidence>
<dbReference type="PANTHER" id="PTHR10830:SF0">
    <property type="entry name" value="DOLICHYL-DIPHOSPHOOLIGOSACCHARIDE--PROTEIN GLYCOSYLTRANSFERASE 48 KDA SUBUNIT"/>
    <property type="match status" value="1"/>
</dbReference>
<evidence type="ECO:0000256" key="2">
    <source>
        <dbReference type="ARBA" id="ARBA00004922"/>
    </source>
</evidence>
<evidence type="ECO:0000256" key="5">
    <source>
        <dbReference type="ARBA" id="ARBA00022692"/>
    </source>
</evidence>
<keyword evidence="9" id="KW-0732">Signal</keyword>
<evidence type="ECO:0000259" key="11">
    <source>
        <dbReference type="Pfam" id="PF23358"/>
    </source>
</evidence>
<dbReference type="OMA" id="AHDEYPR"/>
<name>A0A084WEG1_ANOSI</name>
<feature type="domain" description="OST48 N-terminal" evidence="10">
    <location>
        <begin position="31"/>
        <end position="286"/>
    </location>
</feature>
<evidence type="ECO:0000256" key="7">
    <source>
        <dbReference type="ARBA" id="ARBA00022989"/>
    </source>
</evidence>
<keyword evidence="7 9" id="KW-1133">Transmembrane helix</keyword>
<feature type="signal peptide" evidence="9">
    <location>
        <begin position="1"/>
        <end position="25"/>
    </location>
</feature>
<dbReference type="STRING" id="74873.A0A084WEG1"/>
<keyword evidence="8 9" id="KW-0472">Membrane</keyword>
<keyword evidence="6 9" id="KW-0256">Endoplasmic reticulum</keyword>
<comment type="subunit">
    <text evidence="9">Component of the oligosaccharyltransferase (OST) complex.</text>
</comment>
<dbReference type="VEuPathDB" id="VectorBase:ASIC016593"/>
<keyword evidence="14" id="KW-1185">Reference proteome</keyword>
<evidence type="ECO:0000256" key="6">
    <source>
        <dbReference type="ARBA" id="ARBA00022824"/>
    </source>
</evidence>
<dbReference type="EnsemblMetazoa" id="ASIC016593-RA">
    <property type="protein sequence ID" value="ASIC016593-PA"/>
    <property type="gene ID" value="ASIC016593"/>
</dbReference>
<dbReference type="OrthoDB" id="29105at2759"/>
<protein>
    <recommendedName>
        <fullName evidence="4 9">Dolichyl-diphosphooligosaccharide--protein glycosyltransferase 48 kDa subunit</fullName>
        <shortName evidence="9">Oligosaccharyl transferase 48 kDa subunit</shortName>
    </recommendedName>
</protein>
<sequence>MSTCKLVRLAGIVILSVLFLAPAEAVAEPGETLVLLDNLAIRETHSLFFKSLQERGYKLTYKLADDSSLVLSKYGEFLYRHLIVFAPSVEEFGGSLSVEAITEFIDNGGNVLVAGSTTSGDALRELASECGFEVDEENAAVIDHLNYDVSDGGDHTTIVASPENLIDSSIIVGSRSSVAPLLYRGTGLLADRENPLVLQLLTADSTAYSYVPDAPIKEYPHAVGKGTLLIAALQARNNARVVFSGSLYFFSDEAFLSTVQRAQEEPGKKAVRSGNQDVATAISKWVFGENGVIRVRSVSHHKDGESQPPSAYTVTDPVVYTIEIETRAGNGQWKAFEASDVQLEFVRIDPFVRTTLVPVGGGRYEARFLIPDVYGVYQFKVNYDRTGYTHLYSTTQVSVRPLTHTQYERFIPSAYPYYASAFSMIVGMFLFSFLFLHFKDDGVKQGKQGGSGNEKKVQ</sequence>
<feature type="transmembrane region" description="Helical" evidence="9">
    <location>
        <begin position="415"/>
        <end position="438"/>
    </location>
</feature>
<dbReference type="GO" id="GO:0018279">
    <property type="term" value="P:protein N-linked glycosylation via asparagine"/>
    <property type="evidence" value="ECO:0007669"/>
    <property type="project" value="UniProtKB-UniRule"/>
</dbReference>
<comment type="function">
    <text evidence="9">Subunit of the oligosaccharyl transferase (OST) complex that catalyzes the initial transfer of a defined glycan (Glc(3)Man(9)GlcNAc(2) in eukaryotes) from the lipid carrier dolichol-pyrophosphate to an asparagine residue within an Asn-X-Ser/Thr consensus motif in nascent polypeptide chains, the first step in protein N-glycosylation. N-glycosylation occurs cotranslationally and the complex associates with the Sec61 complex at the channel-forming translocon complex that mediates protein translocation across the endoplasmic reticulum (ER).</text>
</comment>
<dbReference type="PANTHER" id="PTHR10830">
    <property type="entry name" value="DOLICHYL-DIPHOSPHOOLIGOSACCHARIDE--PROTEIN GLYCOSYLTRANSFERASE 48 KDA SUBUNIT"/>
    <property type="match status" value="1"/>
</dbReference>
<evidence type="ECO:0000256" key="9">
    <source>
        <dbReference type="RuleBase" id="RU361142"/>
    </source>
</evidence>
<evidence type="ECO:0000313" key="12">
    <source>
        <dbReference type="EMBL" id="KFB48605.1"/>
    </source>
</evidence>
<dbReference type="InterPro" id="IPR055457">
    <property type="entry name" value="OST48_N"/>
</dbReference>
<comment type="subcellular location">
    <subcellularLocation>
        <location evidence="1 9">Endoplasmic reticulum membrane</location>
        <topology evidence="1 9">Single-pass type I membrane protein</topology>
    </subcellularLocation>
</comment>
<dbReference type="EMBL" id="ATLV01023212">
    <property type="status" value="NOT_ANNOTATED_CDS"/>
    <property type="molecule type" value="Genomic_DNA"/>
</dbReference>
<evidence type="ECO:0000256" key="1">
    <source>
        <dbReference type="ARBA" id="ARBA00004115"/>
    </source>
</evidence>
<dbReference type="EMBL" id="KE525341">
    <property type="protein sequence ID" value="KFB48605.1"/>
    <property type="molecule type" value="Genomic_DNA"/>
</dbReference>
<evidence type="ECO:0000256" key="3">
    <source>
        <dbReference type="ARBA" id="ARBA00008743"/>
    </source>
</evidence>
<dbReference type="VEuPathDB" id="VectorBase:ASIS003441"/>
<dbReference type="Pfam" id="PF03345">
    <property type="entry name" value="OST48_N"/>
    <property type="match status" value="1"/>
</dbReference>
<keyword evidence="5 9" id="KW-0812">Transmembrane</keyword>
<dbReference type="AlphaFoldDB" id="A0A084WEG1"/>
<dbReference type="Pfam" id="PF23358">
    <property type="entry name" value="OST48_MD"/>
    <property type="match status" value="1"/>
</dbReference>
<evidence type="ECO:0000259" key="10">
    <source>
        <dbReference type="Pfam" id="PF03345"/>
    </source>
</evidence>
<feature type="chain" id="PRO_5010751447" description="Dolichyl-diphosphooligosaccharide--protein glycosyltransferase 48 kDa subunit" evidence="9">
    <location>
        <begin position="26"/>
        <end position="458"/>
    </location>
</feature>
<reference evidence="12 14" key="1">
    <citation type="journal article" date="2014" name="BMC Genomics">
        <title>Genome sequence of Anopheles sinensis provides insight into genetics basis of mosquito competence for malaria parasites.</title>
        <authorList>
            <person name="Zhou D."/>
            <person name="Zhang D."/>
            <person name="Ding G."/>
            <person name="Shi L."/>
            <person name="Hou Q."/>
            <person name="Ye Y."/>
            <person name="Xu Y."/>
            <person name="Zhou H."/>
            <person name="Xiong C."/>
            <person name="Li S."/>
            <person name="Yu J."/>
            <person name="Hong S."/>
            <person name="Yu X."/>
            <person name="Zou P."/>
            <person name="Chen C."/>
            <person name="Chang X."/>
            <person name="Wang W."/>
            <person name="Lv Y."/>
            <person name="Sun Y."/>
            <person name="Ma L."/>
            <person name="Shen B."/>
            <person name="Zhu C."/>
        </authorList>
    </citation>
    <scope>NUCLEOTIDE SEQUENCE [LARGE SCALE GENOMIC DNA]</scope>
</reference>
<proteinExistence type="inferred from homology"/>
<comment type="similarity">
    <text evidence="3 9">Belongs to the DDOST 48 kDa subunit family.</text>
</comment>
<organism evidence="12">
    <name type="scientific">Anopheles sinensis</name>
    <name type="common">Mosquito</name>
    <dbReference type="NCBI Taxonomy" id="74873"/>
    <lineage>
        <taxon>Eukaryota</taxon>
        <taxon>Metazoa</taxon>
        <taxon>Ecdysozoa</taxon>
        <taxon>Arthropoda</taxon>
        <taxon>Hexapoda</taxon>
        <taxon>Insecta</taxon>
        <taxon>Pterygota</taxon>
        <taxon>Neoptera</taxon>
        <taxon>Endopterygota</taxon>
        <taxon>Diptera</taxon>
        <taxon>Nematocera</taxon>
        <taxon>Culicoidea</taxon>
        <taxon>Culicidae</taxon>
        <taxon>Anophelinae</taxon>
        <taxon>Anopheles</taxon>
    </lineage>
</organism>
<dbReference type="Proteomes" id="UP000030765">
    <property type="component" value="Unassembled WGS sequence"/>
</dbReference>
<dbReference type="UniPathway" id="UPA00378"/>
<accession>A0A084WEG1</accession>
<feature type="domain" description="OST48 middle" evidence="11">
    <location>
        <begin position="300"/>
        <end position="438"/>
    </location>
</feature>
<comment type="pathway">
    <text evidence="2 9">Protein modification; protein glycosylation.</text>
</comment>
<evidence type="ECO:0000313" key="13">
    <source>
        <dbReference type="EnsemblMetazoa" id="ASIC016593-PA"/>
    </source>
</evidence>
<reference evidence="13" key="2">
    <citation type="submission" date="2020-05" db="UniProtKB">
        <authorList>
            <consortium name="EnsemblMetazoa"/>
        </authorList>
    </citation>
    <scope>IDENTIFICATION</scope>
</reference>
<dbReference type="InterPro" id="IPR055459">
    <property type="entry name" value="OST48_MD"/>
</dbReference>
<gene>
    <name evidence="12" type="ORF">ZHAS_00016593</name>
</gene>
<dbReference type="GO" id="GO:0008250">
    <property type="term" value="C:oligosaccharyltransferase complex"/>
    <property type="evidence" value="ECO:0007669"/>
    <property type="project" value="TreeGrafter"/>
</dbReference>